<evidence type="ECO:0000313" key="2">
    <source>
        <dbReference type="Proteomes" id="UP000077671"/>
    </source>
</evidence>
<dbReference type="EMBL" id="LWDD02000273">
    <property type="protein sequence ID" value="KAE8262136.1"/>
    <property type="molecule type" value="Genomic_DNA"/>
</dbReference>
<accession>A0A177UVC0</accession>
<gene>
    <name evidence="1" type="ORF">A4X03_0g2690</name>
</gene>
<dbReference type="AlphaFoldDB" id="A0A177UVC0"/>
<comment type="caution">
    <text evidence="1">The sequence shown here is derived from an EMBL/GenBank/DDBJ whole genome shotgun (WGS) entry which is preliminary data.</text>
</comment>
<proteinExistence type="predicted"/>
<evidence type="ECO:0000313" key="1">
    <source>
        <dbReference type="EMBL" id="KAE8262136.1"/>
    </source>
</evidence>
<protein>
    <submittedName>
        <fullName evidence="1">Uncharacterized protein</fullName>
    </submittedName>
</protein>
<reference evidence="1" key="1">
    <citation type="submission" date="2016-04" db="EMBL/GenBank/DDBJ databases">
        <authorList>
            <person name="Nguyen H.D."/>
            <person name="Kesanakurti P."/>
            <person name="Cullis J."/>
            <person name="Levesque C.A."/>
            <person name="Hambleton S."/>
        </authorList>
    </citation>
    <scope>NUCLEOTIDE SEQUENCE</scope>
    <source>
        <strain evidence="1">DAOMC 238032</strain>
    </source>
</reference>
<organism evidence="1 2">
    <name type="scientific">Tilletia caries</name>
    <name type="common">wheat bunt fungus</name>
    <dbReference type="NCBI Taxonomy" id="13290"/>
    <lineage>
        <taxon>Eukaryota</taxon>
        <taxon>Fungi</taxon>
        <taxon>Dikarya</taxon>
        <taxon>Basidiomycota</taxon>
        <taxon>Ustilaginomycotina</taxon>
        <taxon>Exobasidiomycetes</taxon>
        <taxon>Tilletiales</taxon>
        <taxon>Tilletiaceae</taxon>
        <taxon>Tilletia</taxon>
    </lineage>
</organism>
<reference evidence="1" key="2">
    <citation type="journal article" date="2019" name="IMA Fungus">
        <title>Genome sequencing and comparison of five Tilletia species to identify candidate genes for the detection of regulated species infecting wheat.</title>
        <authorList>
            <person name="Nguyen H.D.T."/>
            <person name="Sultana T."/>
            <person name="Kesanakurti P."/>
            <person name="Hambleton S."/>
        </authorList>
    </citation>
    <scope>NUCLEOTIDE SEQUENCE</scope>
    <source>
        <strain evidence="1">DAOMC 238032</strain>
    </source>
</reference>
<sequence>MPRHLNGIQLPLLDLPSAQSTTSHDPLMDLPVAKRPKVSHSATQPNASAVARFFATPELVQILLDYLHTDRIDLLVLAAVCKGLRTPALQVWVRHLDFNRDDFEGKLKLLKANTHLLPHIRCLRIFNRAEPGGERSTRFWNQAKTLFSLLAAYRPFHDPGPLLDIAIDVDDGDGLYQALQPFPRFAQRICALRLEDECRFTPLEADDAAKTFSTTGWISLALLLKDALQRRPSSVESLRVLEYKTNSDDQEVQVRRAAKQIFWSTLATQCHSLHELCLSVYYGSQADHLIRHGLFTSLKAFELEDMSREEDDKLDVEAVKTFLNRHTGLERLLLFSSTAAHRGSPLLDQTFPALQDLELGIHDIPSPAETVFQFLRRHSRLRRLVTPHLNEYDGRAALLKSLLSACPETYKHLPSIENLSEGELSALIKDGARPLRAKVNTQNSTMNRTGVISDTEPSPELGMLWSGVRPECVEDLTFLTLVLRVPNFVRQEQRLFQLFACGILPNLTELHLQLVGREDDFPTLNELVHQLIPSTSIRVLCIMAPPAPDLAPKGLPLMLMTRHLFPVRFELLCWGHGSQEYNYWTKNSMSGKYFRFVADSSETQHSASPRAAQLGKLGRLQAIPERMVLTQVGANGVWRQKSENGMGLNSVEFVDYM</sequence>
<dbReference type="Proteomes" id="UP000077671">
    <property type="component" value="Unassembled WGS sequence"/>
</dbReference>
<name>A0A177UVC0_9BASI</name>